<dbReference type="InterPro" id="IPR031602">
    <property type="entry name" value="CIPC"/>
</dbReference>
<accession>A0A0P7XD12</accession>
<feature type="compositionally biased region" description="Pro residues" evidence="1">
    <location>
        <begin position="332"/>
        <end position="344"/>
    </location>
</feature>
<dbReference type="EMBL" id="JARO02002278">
    <property type="protein sequence ID" value="KPP73092.1"/>
    <property type="molecule type" value="Genomic_DNA"/>
</dbReference>
<evidence type="ECO:0000256" key="1">
    <source>
        <dbReference type="SAM" id="MobiDB-lite"/>
    </source>
</evidence>
<reference evidence="2 3" key="1">
    <citation type="submission" date="2015-08" db="EMBL/GenBank/DDBJ databases">
        <title>The genome of the Asian arowana (Scleropages formosus).</title>
        <authorList>
            <person name="Tan M.H."/>
            <person name="Gan H.M."/>
            <person name="Croft L.J."/>
            <person name="Austin C.M."/>
        </authorList>
    </citation>
    <scope>NUCLEOTIDE SEQUENCE [LARGE SCALE GENOMIC DNA]</scope>
    <source>
        <strain evidence="2">Aro1</strain>
    </source>
</reference>
<organism evidence="2 3">
    <name type="scientific">Scleropages formosus</name>
    <name type="common">Asian bonytongue</name>
    <name type="synonym">Osteoglossum formosum</name>
    <dbReference type="NCBI Taxonomy" id="113540"/>
    <lineage>
        <taxon>Eukaryota</taxon>
        <taxon>Metazoa</taxon>
        <taxon>Chordata</taxon>
        <taxon>Craniata</taxon>
        <taxon>Vertebrata</taxon>
        <taxon>Euteleostomi</taxon>
        <taxon>Actinopterygii</taxon>
        <taxon>Neopterygii</taxon>
        <taxon>Teleostei</taxon>
        <taxon>Osteoglossocephala</taxon>
        <taxon>Osteoglossomorpha</taxon>
        <taxon>Osteoglossiformes</taxon>
        <taxon>Osteoglossidae</taxon>
        <taxon>Scleropages</taxon>
    </lineage>
</organism>
<feature type="compositionally biased region" description="Low complexity" evidence="1">
    <location>
        <begin position="291"/>
        <end position="331"/>
    </location>
</feature>
<protein>
    <submittedName>
        <fullName evidence="2">CLOCK-interacting circadian protein-like</fullName>
    </submittedName>
</protein>
<evidence type="ECO:0000313" key="3">
    <source>
        <dbReference type="Proteomes" id="UP000034805"/>
    </source>
</evidence>
<feature type="region of interest" description="Disordered" evidence="1">
    <location>
        <begin position="469"/>
        <end position="532"/>
    </location>
</feature>
<feature type="non-terminal residue" evidence="2">
    <location>
        <position position="580"/>
    </location>
</feature>
<dbReference type="GO" id="GO:0042754">
    <property type="term" value="P:negative regulation of circadian rhythm"/>
    <property type="evidence" value="ECO:0007669"/>
    <property type="project" value="InterPro"/>
</dbReference>
<feature type="compositionally biased region" description="Basic residues" evidence="1">
    <location>
        <begin position="265"/>
        <end position="274"/>
    </location>
</feature>
<feature type="compositionally biased region" description="Polar residues" evidence="1">
    <location>
        <begin position="281"/>
        <end position="290"/>
    </location>
</feature>
<evidence type="ECO:0000313" key="2">
    <source>
        <dbReference type="EMBL" id="KPP73092.1"/>
    </source>
</evidence>
<dbReference type="GO" id="GO:0005634">
    <property type="term" value="C:nucleus"/>
    <property type="evidence" value="ECO:0007669"/>
    <property type="project" value="TreeGrafter"/>
</dbReference>
<feature type="region of interest" description="Disordered" evidence="1">
    <location>
        <begin position="177"/>
        <end position="352"/>
    </location>
</feature>
<dbReference type="PANTHER" id="PTHR34648:SF7">
    <property type="entry name" value="SI:CH211-132B12.7"/>
    <property type="match status" value="1"/>
</dbReference>
<name>A0A0P7XD12_SCLFO</name>
<dbReference type="AlphaFoldDB" id="A0A0P7XD12"/>
<dbReference type="Proteomes" id="UP000034805">
    <property type="component" value="Unassembled WGS sequence"/>
</dbReference>
<dbReference type="PANTHER" id="PTHR34648">
    <property type="entry name" value="CLOCK-INTERACTING PACEMAKER"/>
    <property type="match status" value="1"/>
</dbReference>
<comment type="caution">
    <text evidence="2">The sequence shown here is derived from an EMBL/GenBank/DDBJ whole genome shotgun (WGS) entry which is preliminary data.</text>
</comment>
<feature type="region of interest" description="Disordered" evidence="1">
    <location>
        <begin position="1"/>
        <end position="102"/>
    </location>
</feature>
<feature type="compositionally biased region" description="Basic and acidic residues" evidence="1">
    <location>
        <begin position="36"/>
        <end position="46"/>
    </location>
</feature>
<dbReference type="GO" id="GO:0045892">
    <property type="term" value="P:negative regulation of DNA-templated transcription"/>
    <property type="evidence" value="ECO:0007669"/>
    <property type="project" value="InterPro"/>
</dbReference>
<sequence length="580" mass="61285">MGTKMPKEQVCLGERAPRGASKNAKDKSNSATLLASRDRASGDDGSSRQGSCCSSEKDSGYSDTGSDSLQTDVEDQRSGARKHWGGAWSPGRVGEVGGQAAARHSSNAPVSAAAEFRELTPIYILKNVLLKQPLTVPPGPEQLLHSQLAWGGGGLGAQTPTQLVFIQQPGIPAPAHIVKPPAAKAGGGSNKNKGSYLPILNSYPRIAPHPSKKTPEQDKGGAKGSGSESHSLSKRMCTEERREAVSSTLQLVKQPQHSQQESKPRNHSTSHCHSRSLGGADSTSSSHTQKQPPLSQPCPRRSQQPPRGSSRSYPLSSPSVSSSETTLSSVSPPSPEAPPRPTPRPSCKQSTARQRRFLNTMEILSQSGLLDITMRTQELLRQSAATERDITQLQQHAQLLCQAAQGGPDATTACEKLYQAMLVSGRYPDLSQLGIGCSSSETDQACPAPVEEKGVDRKNDAVVTVIHKNHNEEAYPPSPLLASTPDPADYSGEVQGSPSHPSIVSLSTDHMASSKSPLDAAMPPDSSTHSGLQVGLTRDITGVRQSQQSLKRGLGSSPVMCSIASHIRSAPGRVINPSGD</sequence>
<dbReference type="Pfam" id="PF15800">
    <property type="entry name" value="CiPC"/>
    <property type="match status" value="1"/>
</dbReference>
<gene>
    <name evidence="2" type="ORF">Z043_107850</name>
</gene>
<feature type="compositionally biased region" description="Polar residues" evidence="1">
    <location>
        <begin position="494"/>
        <end position="516"/>
    </location>
</feature>
<feature type="compositionally biased region" description="Low complexity" evidence="1">
    <location>
        <begin position="179"/>
        <end position="195"/>
    </location>
</feature>
<feature type="compositionally biased region" description="Polar residues" evidence="1">
    <location>
        <begin position="245"/>
        <end position="264"/>
    </location>
</feature>
<proteinExistence type="predicted"/>
<feature type="compositionally biased region" description="Polar residues" evidence="1">
    <location>
        <begin position="61"/>
        <end position="71"/>
    </location>
</feature>